<reference evidence="1 2" key="1">
    <citation type="submission" date="2020-12" db="EMBL/GenBank/DDBJ databases">
        <title>Sulforoseuscoccus oceanibium gen. nov., sp. nov., a representative of the phylum Verrucomicrobia with special cytoplasmic membrane, and proposal of Sulforoseuscoccusaceae fam. nov.</title>
        <authorList>
            <person name="Xi F."/>
        </authorList>
    </citation>
    <scope>NUCLEOTIDE SEQUENCE [LARGE SCALE GENOMIC DNA]</scope>
    <source>
        <strain evidence="1 2">T37</strain>
    </source>
</reference>
<evidence type="ECO:0000313" key="2">
    <source>
        <dbReference type="Proteomes" id="UP000475117"/>
    </source>
</evidence>
<dbReference type="PANTHER" id="PTHR34703:SF1">
    <property type="entry name" value="ANTIPORTER SUBUNIT MNHG2-RELATED"/>
    <property type="match status" value="1"/>
</dbReference>
<dbReference type="AlphaFoldDB" id="A0A6B3L4C4"/>
<sequence>MTLELIAHCFALIGSLFFLVASVGLYRMPDAFSRIHAATKASSLGVILLASAAAIFFRDWAGTILSILTVLLVFLTAPLACHCISTQLLKKDQ</sequence>
<organism evidence="1 2">
    <name type="scientific">Sulfuriroseicoccus oceanibius</name>
    <dbReference type="NCBI Taxonomy" id="2707525"/>
    <lineage>
        <taxon>Bacteria</taxon>
        <taxon>Pseudomonadati</taxon>
        <taxon>Verrucomicrobiota</taxon>
        <taxon>Verrucomicrobiia</taxon>
        <taxon>Verrucomicrobiales</taxon>
        <taxon>Verrucomicrobiaceae</taxon>
        <taxon>Sulfuriroseicoccus</taxon>
    </lineage>
</organism>
<accession>A0A6B3L4C4</accession>
<gene>
    <name evidence="1" type="ORF">G3M56_002990</name>
</gene>
<dbReference type="Proteomes" id="UP000475117">
    <property type="component" value="Chromosome"/>
</dbReference>
<evidence type="ECO:0000313" key="1">
    <source>
        <dbReference type="EMBL" id="QQL45569.1"/>
    </source>
</evidence>
<protein>
    <submittedName>
        <fullName evidence="1">Monovalent cation/H(+) antiporter subunit G</fullName>
    </submittedName>
</protein>
<proteinExistence type="predicted"/>
<dbReference type="NCBIfam" id="TIGR01300">
    <property type="entry name" value="CPA3_mnhG_phaG"/>
    <property type="match status" value="1"/>
</dbReference>
<dbReference type="EMBL" id="CP066776">
    <property type="protein sequence ID" value="QQL45569.1"/>
    <property type="molecule type" value="Genomic_DNA"/>
</dbReference>
<dbReference type="RefSeq" id="WP_164363186.1">
    <property type="nucleotide sequence ID" value="NZ_CP066776.1"/>
</dbReference>
<name>A0A6B3L4C4_9BACT</name>
<dbReference type="GO" id="GO:0015385">
    <property type="term" value="F:sodium:proton antiporter activity"/>
    <property type="evidence" value="ECO:0007669"/>
    <property type="project" value="TreeGrafter"/>
</dbReference>
<dbReference type="PANTHER" id="PTHR34703">
    <property type="entry name" value="ANTIPORTER SUBUNIT MNHG2-RELATED"/>
    <property type="match status" value="1"/>
</dbReference>
<dbReference type="InterPro" id="IPR005133">
    <property type="entry name" value="PhaG_MnhG_YufB"/>
</dbReference>
<dbReference type="KEGG" id="soa:G3M56_002990"/>
<keyword evidence="2" id="KW-1185">Reference proteome</keyword>
<dbReference type="Pfam" id="PF03334">
    <property type="entry name" value="PhaG_MnhG_YufB"/>
    <property type="match status" value="1"/>
</dbReference>